<sequence length="229" mass="26888">MDAFSDHTSPPKELYYTATDWVYAFFHPAMIHQFYREFPMEEIDITTMKQPLNWPTLGKPRPHYIAVVPNGRVWGGNGAVISPDNKLIWDSSHDLFRHPHEHSIFSIQKLPPVTYTSETLAPLTYAGSDKYYFWMFDVLGRFELLRRNNVKVDKYVFTPMRRPFQEETLSVLGIPKEKQIICEQDTHIEARKLFVTPLVADTGIVPKWVCDFLRDEFFVKRGIKPSRKY</sequence>
<organism evidence="1 2">
    <name type="scientific">Brevibacillus thermoruber</name>
    <dbReference type="NCBI Taxonomy" id="33942"/>
    <lineage>
        <taxon>Bacteria</taxon>
        <taxon>Bacillati</taxon>
        <taxon>Bacillota</taxon>
        <taxon>Bacilli</taxon>
        <taxon>Bacillales</taxon>
        <taxon>Paenibacillaceae</taxon>
        <taxon>Brevibacillus</taxon>
    </lineage>
</organism>
<dbReference type="AlphaFoldDB" id="A0A9X3TV88"/>
<evidence type="ECO:0000313" key="2">
    <source>
        <dbReference type="Proteomes" id="UP001151071"/>
    </source>
</evidence>
<dbReference type="EMBL" id="JAPYYP010000047">
    <property type="protein sequence ID" value="MDA5110860.1"/>
    <property type="molecule type" value="Genomic_DNA"/>
</dbReference>
<comment type="caution">
    <text evidence="1">The sequence shown here is derived from an EMBL/GenBank/DDBJ whole genome shotgun (WGS) entry which is preliminary data.</text>
</comment>
<name>A0A9X3TV88_9BACL</name>
<proteinExistence type="predicted"/>
<protein>
    <submittedName>
        <fullName evidence="1">Uncharacterized protein</fullName>
    </submittedName>
</protein>
<evidence type="ECO:0000313" key="1">
    <source>
        <dbReference type="EMBL" id="MDA5110860.1"/>
    </source>
</evidence>
<dbReference type="RefSeq" id="WP_271140966.1">
    <property type="nucleotide sequence ID" value="NZ_JAPYYP010000047.1"/>
</dbReference>
<gene>
    <name evidence="1" type="ORF">O3V59_21200</name>
</gene>
<accession>A0A9X3TV88</accession>
<reference evidence="1" key="1">
    <citation type="submission" date="2022-12" db="EMBL/GenBank/DDBJ databases">
        <title>Draft genome sequence of the thermophilic strain Brevibacillus thermoruber HT42, isolated from Los Humeros, Puebla, Mexico, with biotechnological potential.</title>
        <authorList>
            <person name="Lara Sanchez J."/>
            <person name="Solis Palacios R."/>
            <person name="Bustos Baena A.S."/>
            <person name="Ruz Baez A.E."/>
            <person name="Espinosa Luna G."/>
            <person name="Oliart Ros R.M."/>
        </authorList>
    </citation>
    <scope>NUCLEOTIDE SEQUENCE</scope>
    <source>
        <strain evidence="1">HT42</strain>
    </source>
</reference>
<dbReference type="Proteomes" id="UP001151071">
    <property type="component" value="Unassembled WGS sequence"/>
</dbReference>
<keyword evidence="2" id="KW-1185">Reference proteome</keyword>